<dbReference type="GO" id="GO:0005783">
    <property type="term" value="C:endoplasmic reticulum"/>
    <property type="evidence" value="ECO:0007669"/>
    <property type="project" value="UniProtKB-SubCell"/>
</dbReference>
<dbReference type="GO" id="GO:0005794">
    <property type="term" value="C:Golgi apparatus"/>
    <property type="evidence" value="ECO:0007669"/>
    <property type="project" value="UniProtKB-SubCell"/>
</dbReference>
<evidence type="ECO:0000256" key="5">
    <source>
        <dbReference type="ARBA" id="ARBA00022574"/>
    </source>
</evidence>
<evidence type="ECO:0000313" key="15">
    <source>
        <dbReference type="EMBL" id="CAL4922720.1"/>
    </source>
</evidence>
<dbReference type="Gene3D" id="2.130.10.10">
    <property type="entry name" value="YVTN repeat-like/Quinoprotein amine dehydrogenase"/>
    <property type="match status" value="1"/>
</dbReference>
<keyword evidence="6" id="KW-0677">Repeat</keyword>
<evidence type="ECO:0000259" key="14">
    <source>
        <dbReference type="Pfam" id="PF12931"/>
    </source>
</evidence>
<reference evidence="16" key="1">
    <citation type="submission" date="2024-06" db="EMBL/GenBank/DDBJ databases">
        <authorList>
            <person name="Ryan C."/>
        </authorList>
    </citation>
    <scope>NUCLEOTIDE SEQUENCE [LARGE SCALE GENOMIC DNA]</scope>
</reference>
<reference evidence="15 16" key="2">
    <citation type="submission" date="2024-10" db="EMBL/GenBank/DDBJ databases">
        <authorList>
            <person name="Ryan C."/>
        </authorList>
    </citation>
    <scope>NUCLEOTIDE SEQUENCE [LARGE SCALE GENOMIC DNA]</scope>
</reference>
<keyword evidence="9" id="KW-0653">Protein transport</keyword>
<feature type="compositionally biased region" description="Low complexity" evidence="13">
    <location>
        <begin position="871"/>
        <end position="889"/>
    </location>
</feature>
<evidence type="ECO:0000256" key="4">
    <source>
        <dbReference type="ARBA" id="ARBA00022448"/>
    </source>
</evidence>
<evidence type="ECO:0000256" key="1">
    <source>
        <dbReference type="ARBA" id="ARBA00004240"/>
    </source>
</evidence>
<dbReference type="FunFam" id="1.20.940.10:FF:000003">
    <property type="entry name" value="Protein transport protein SEC31 homolog B"/>
    <property type="match status" value="1"/>
</dbReference>
<dbReference type="Pfam" id="PF00400">
    <property type="entry name" value="WD40"/>
    <property type="match status" value="2"/>
</dbReference>
<evidence type="ECO:0000313" key="16">
    <source>
        <dbReference type="Proteomes" id="UP001497457"/>
    </source>
</evidence>
<feature type="repeat" description="WD" evidence="12">
    <location>
        <begin position="262"/>
        <end position="304"/>
    </location>
</feature>
<dbReference type="PANTHER" id="PTHR13923:SF11">
    <property type="entry name" value="SECRETORY 31, ISOFORM D"/>
    <property type="match status" value="1"/>
</dbReference>
<keyword evidence="10" id="KW-0333">Golgi apparatus</keyword>
<feature type="region of interest" description="Disordered" evidence="13">
    <location>
        <begin position="857"/>
        <end position="898"/>
    </location>
</feature>
<accession>A0ABC8X8T4</accession>
<protein>
    <recommendedName>
        <fullName evidence="14">Sec16 Sec23-binding domain-containing protein</fullName>
    </recommendedName>
</protein>
<evidence type="ECO:0000256" key="6">
    <source>
        <dbReference type="ARBA" id="ARBA00022737"/>
    </source>
</evidence>
<evidence type="ECO:0000256" key="12">
    <source>
        <dbReference type="PROSITE-ProRule" id="PRU00221"/>
    </source>
</evidence>
<dbReference type="Proteomes" id="UP001497457">
    <property type="component" value="Chromosome 14rd"/>
</dbReference>
<keyword evidence="8" id="KW-0931">ER-Golgi transport</keyword>
<feature type="compositionally biased region" description="Polar residues" evidence="13">
    <location>
        <begin position="815"/>
        <end position="828"/>
    </location>
</feature>
<organism evidence="15 16">
    <name type="scientific">Urochloa decumbens</name>
    <dbReference type="NCBI Taxonomy" id="240449"/>
    <lineage>
        <taxon>Eukaryota</taxon>
        <taxon>Viridiplantae</taxon>
        <taxon>Streptophyta</taxon>
        <taxon>Embryophyta</taxon>
        <taxon>Tracheophyta</taxon>
        <taxon>Spermatophyta</taxon>
        <taxon>Magnoliopsida</taxon>
        <taxon>Liliopsida</taxon>
        <taxon>Poales</taxon>
        <taxon>Poaceae</taxon>
        <taxon>PACMAD clade</taxon>
        <taxon>Panicoideae</taxon>
        <taxon>Panicodae</taxon>
        <taxon>Paniceae</taxon>
        <taxon>Melinidinae</taxon>
        <taxon>Urochloa</taxon>
    </lineage>
</organism>
<dbReference type="GO" id="GO:0015031">
    <property type="term" value="P:protein transport"/>
    <property type="evidence" value="ECO:0007669"/>
    <property type="project" value="UniProtKB-KW"/>
</dbReference>
<gene>
    <name evidence="15" type="ORF">URODEC1_LOCUS21879</name>
</gene>
<dbReference type="InterPro" id="IPR040251">
    <property type="entry name" value="SEC31-like"/>
</dbReference>
<dbReference type="FunFam" id="1.25.40.1030:FF:000004">
    <property type="entry name" value="Protein transport protein SEC31 homolog B"/>
    <property type="match status" value="1"/>
</dbReference>
<feature type="domain" description="Sec16 Sec23-binding" evidence="14">
    <location>
        <begin position="559"/>
        <end position="757"/>
    </location>
</feature>
<evidence type="ECO:0000256" key="13">
    <source>
        <dbReference type="SAM" id="MobiDB-lite"/>
    </source>
</evidence>
<comment type="subcellular location">
    <subcellularLocation>
        <location evidence="1">Endoplasmic reticulum</location>
    </subcellularLocation>
    <subcellularLocation>
        <location evidence="2">Golgi apparatus</location>
    </subcellularLocation>
</comment>
<proteinExistence type="inferred from homology"/>
<dbReference type="InterPro" id="IPR036322">
    <property type="entry name" value="WD40_repeat_dom_sf"/>
</dbReference>
<dbReference type="Gene3D" id="1.20.940.10">
    <property type="entry name" value="Functional domain of the splicing factor Prp18"/>
    <property type="match status" value="1"/>
</dbReference>
<evidence type="ECO:0000256" key="11">
    <source>
        <dbReference type="ARBA" id="ARBA00060100"/>
    </source>
</evidence>
<dbReference type="EMBL" id="OZ075124">
    <property type="protein sequence ID" value="CAL4922720.1"/>
    <property type="molecule type" value="Genomic_DNA"/>
</dbReference>
<dbReference type="InterPro" id="IPR001680">
    <property type="entry name" value="WD40_rpt"/>
</dbReference>
<dbReference type="PANTHER" id="PTHR13923">
    <property type="entry name" value="SEC31-RELATED PROTEIN"/>
    <property type="match status" value="1"/>
</dbReference>
<dbReference type="Gene3D" id="1.25.40.1030">
    <property type="match status" value="1"/>
</dbReference>
<evidence type="ECO:0000256" key="8">
    <source>
        <dbReference type="ARBA" id="ARBA00022892"/>
    </source>
</evidence>
<keyword evidence="7" id="KW-0256">Endoplasmic reticulum</keyword>
<dbReference type="GO" id="GO:0016192">
    <property type="term" value="P:vesicle-mediated transport"/>
    <property type="evidence" value="ECO:0007669"/>
    <property type="project" value="UniProtKB-KW"/>
</dbReference>
<sequence>MECIKSVQRAALAALPPDGAPYLAAGTVAGAVDADFSSASTVELFGLDFRSDAADLPLLASAPAPDRFYCLRWSRPLAPGAGSLGLGLLAGGLGDGTVALWNPRAMISSEGEGADDAMVARLEKHKGPVRGLEFSEFRPHMLATGADDGEVIVWDLKNPAIPAVCCQLKNTGSFAQSEISYISWNPQHSHILASTSYNGITAVWDMDNKRPVINLSDSNRRKCSVFQWNPDMPSQLIVAPEEGNSPLRLWDLRRAVSPIREFVGHTQGVIGMSWCPYDSSFLISCSKDNRTICWDTLSGKIVTEIPTDSNGNFDLHWYRKIPGVVAASSYDGKLGIYNLGFSGRYEGGEDAQSESVNTRVQSPKWLKCPAGASFGFGSKFVSFHPTASPQAGVASKSEVHVHSLVTEQSLLSRSTEFEADIQDGEKISLRALCDKKSKGSLSEEERETWGFLKVLLADEGTARTNLLAHLGFNALEETTRDSTNELGKTLSDILNIDNDPFTGSMDSRFLVDNDDGFVNNLQLSQKNLSRERNSTEGEQTLQETVEKSAMSDPSVDASIQRALVTGDYKVAVNQCISANRIADALVIAHAGGSTLWESTCNNYIRNSTSPYLKVIHAVVANDLMSLVGTCPLHSWKETLALLCTYAQGEEWTVLCNTLASRLLSVGDRLAASLCYMCAGNIDKTVEIWSHNLKSHGGTMTYINLLQDLMEKIITLALATGCKRFSASVSKLVENYAELLAGQGLLKTAMKYLELLGSDENSNELSMLKKRISFYNGANGTASPRSLAPYSSDSSSSYLANPSNHDAPFQPPGSPVQFQNGPPMSSDGSSAPPPGTVINQKFAQFVSANATRFMPSSNQSFVQRQGDPMKPSSPAQSQPESAAAPPAHSPTVHTVDSSNVPAELTPVIATLTRLFDETSKANPSKKREIEDNSRKIGALFEKLNKRDISSNVSSKLIQLCSALDNGDFAAAQHLQVVLTTSDWDECFIWLAALKRLIKARQNSKA</sequence>
<keyword evidence="4" id="KW-0813">Transport</keyword>
<dbReference type="Pfam" id="PF12931">
    <property type="entry name" value="TPR_Sec16"/>
    <property type="match status" value="1"/>
</dbReference>
<evidence type="ECO:0000256" key="3">
    <source>
        <dbReference type="ARBA" id="ARBA00009358"/>
    </source>
</evidence>
<dbReference type="AlphaFoldDB" id="A0ABC8X8T4"/>
<dbReference type="InterPro" id="IPR015943">
    <property type="entry name" value="WD40/YVTN_repeat-like_dom_sf"/>
</dbReference>
<evidence type="ECO:0000256" key="10">
    <source>
        <dbReference type="ARBA" id="ARBA00023034"/>
    </source>
</evidence>
<feature type="repeat" description="WD" evidence="12">
    <location>
        <begin position="122"/>
        <end position="158"/>
    </location>
</feature>
<dbReference type="PROSITE" id="PS00678">
    <property type="entry name" value="WD_REPEATS_1"/>
    <property type="match status" value="1"/>
</dbReference>
<evidence type="ECO:0000256" key="2">
    <source>
        <dbReference type="ARBA" id="ARBA00004555"/>
    </source>
</evidence>
<dbReference type="PROSITE" id="PS50082">
    <property type="entry name" value="WD_REPEATS_2"/>
    <property type="match status" value="2"/>
</dbReference>
<evidence type="ECO:0000256" key="9">
    <source>
        <dbReference type="ARBA" id="ARBA00022927"/>
    </source>
</evidence>
<dbReference type="SUPFAM" id="SSF50978">
    <property type="entry name" value="WD40 repeat-like"/>
    <property type="match status" value="1"/>
</dbReference>
<dbReference type="InterPro" id="IPR019775">
    <property type="entry name" value="WD40_repeat_CS"/>
</dbReference>
<keyword evidence="5 12" id="KW-0853">WD repeat</keyword>
<evidence type="ECO:0000256" key="7">
    <source>
        <dbReference type="ARBA" id="ARBA00022824"/>
    </source>
</evidence>
<dbReference type="InterPro" id="IPR024298">
    <property type="entry name" value="Sec16_Sec23-bd"/>
</dbReference>
<name>A0ABC8X8T4_9POAL</name>
<dbReference type="FunFam" id="2.130.10.10:FF:000295">
    <property type="entry name" value="Protein transport protein SEC31 homolog B"/>
    <property type="match status" value="1"/>
</dbReference>
<keyword evidence="16" id="KW-1185">Reference proteome</keyword>
<dbReference type="SMART" id="SM00320">
    <property type="entry name" value="WD40"/>
    <property type="match status" value="6"/>
</dbReference>
<dbReference type="PROSITE" id="PS50294">
    <property type="entry name" value="WD_REPEATS_REGION"/>
    <property type="match status" value="1"/>
</dbReference>
<comment type="function">
    <text evidence="11">Required for protein transport from the endoplasmic reticulum to the Golgi apparatus.</text>
</comment>
<feature type="compositionally biased region" description="Low complexity" evidence="13">
    <location>
        <begin position="785"/>
        <end position="803"/>
    </location>
</feature>
<comment type="similarity">
    <text evidence="3">Belongs to the WD repeat SEC31 family.</text>
</comment>
<feature type="region of interest" description="Disordered" evidence="13">
    <location>
        <begin position="784"/>
        <end position="836"/>
    </location>
</feature>